<reference evidence="2" key="1">
    <citation type="submission" date="2021-07" db="EMBL/GenBank/DDBJ databases">
        <authorList>
            <person name="Bleriot I."/>
            <person name="Blasco L."/>
            <person name="Pacios O."/>
            <person name="Fernandez-Garcia L."/>
            <person name="Ambroa A."/>
            <person name="Lopez M."/>
            <person name="Ortiz-Cartagena C."/>
            <person name="Fernandez-Cuenca F."/>
            <person name="Oteo J."/>
            <person name="Pascual A."/>
            <person name="Martinez-Martinez L."/>
            <person name="Domingo-Calap P."/>
            <person name="Wood T.K."/>
            <person name="Tomas M."/>
        </authorList>
    </citation>
    <scope>NUCLEOTIDE SEQUENCE</scope>
</reference>
<organism evidence="2">
    <name type="scientific">Klebsiella phage vB_Kpn-VAC111</name>
    <dbReference type="NCBI Taxonomy" id="2886109"/>
    <lineage>
        <taxon>Viruses</taxon>
        <taxon>Duplodnaviria</taxon>
        <taxon>Heunggongvirae</taxon>
        <taxon>Uroviricota</taxon>
        <taxon>Caudoviricetes</taxon>
        <taxon>Drexlerviridae</taxon>
        <taxon>Webervirus</taxon>
    </lineage>
</organism>
<dbReference type="Gene3D" id="3.40.50.300">
    <property type="entry name" value="P-loop containing nucleotide triphosphate hydrolases"/>
    <property type="match status" value="1"/>
</dbReference>
<feature type="non-terminal residue" evidence="2">
    <location>
        <position position="151"/>
    </location>
</feature>
<keyword evidence="2" id="KW-0067">ATP-binding</keyword>
<dbReference type="GO" id="GO:0005524">
    <property type="term" value="F:ATP binding"/>
    <property type="evidence" value="ECO:0007669"/>
    <property type="project" value="InterPro"/>
</dbReference>
<protein>
    <submittedName>
        <fullName evidence="2">DNA helicase</fullName>
    </submittedName>
</protein>
<evidence type="ECO:0000259" key="1">
    <source>
        <dbReference type="Pfam" id="PF04851"/>
    </source>
</evidence>
<keyword evidence="2" id="KW-0378">Hydrolase</keyword>
<name>A0A8K1YSS0_9CAUD</name>
<dbReference type="GO" id="GO:0004386">
    <property type="term" value="F:helicase activity"/>
    <property type="evidence" value="ECO:0007669"/>
    <property type="project" value="UniProtKB-KW"/>
</dbReference>
<dbReference type="SUPFAM" id="SSF52540">
    <property type="entry name" value="P-loop containing nucleoside triphosphate hydrolases"/>
    <property type="match status" value="1"/>
</dbReference>
<dbReference type="GO" id="GO:0016787">
    <property type="term" value="F:hydrolase activity"/>
    <property type="evidence" value="ECO:0007669"/>
    <property type="project" value="InterPro"/>
</dbReference>
<evidence type="ECO:0000313" key="2">
    <source>
        <dbReference type="EMBL" id="UEP19939.1"/>
    </source>
</evidence>
<sequence length="151" mass="16592">MLTIEQQIEAYADKIPLIQKRFTVGNIVPYPYQAVAYIETAKRIAKYEHPFYIKASVSAGKTIMIAMLAAQCKAMNLPMMVLARQAEIVKQDSEEISNLDVPNSVYCAGLGTKAAYFPIVVGSEGTVVNGLFKMLGDYVPSVLAIDECHQV</sequence>
<dbReference type="Pfam" id="PF04851">
    <property type="entry name" value="ResIII"/>
    <property type="match status" value="1"/>
</dbReference>
<dbReference type="GO" id="GO:0003677">
    <property type="term" value="F:DNA binding"/>
    <property type="evidence" value="ECO:0007669"/>
    <property type="project" value="InterPro"/>
</dbReference>
<dbReference type="InterPro" id="IPR006935">
    <property type="entry name" value="Helicase/UvrB_N"/>
</dbReference>
<feature type="domain" description="Helicase/UvrB N-terminal" evidence="1">
    <location>
        <begin position="27"/>
        <end position="149"/>
    </location>
</feature>
<proteinExistence type="predicted"/>
<keyword evidence="2" id="KW-0347">Helicase</keyword>
<dbReference type="InterPro" id="IPR027417">
    <property type="entry name" value="P-loop_NTPase"/>
</dbReference>
<accession>A0A8K1YSS0</accession>
<dbReference type="EMBL" id="MZ612123">
    <property type="protein sequence ID" value="UEP19939.1"/>
    <property type="molecule type" value="Genomic_DNA"/>
</dbReference>
<keyword evidence="2" id="KW-0547">Nucleotide-binding</keyword>